<dbReference type="PANTHER" id="PTHR47256">
    <property type="entry name" value="ZN(II)2CYS6 TRANSCRIPTION FACTOR (EUROFUNG)-RELATED"/>
    <property type="match status" value="1"/>
</dbReference>
<protein>
    <recommendedName>
        <fullName evidence="4">Zn(2)-C6 fungal-type domain-containing protein</fullName>
    </recommendedName>
</protein>
<dbReference type="Proteomes" id="UP001271007">
    <property type="component" value="Unassembled WGS sequence"/>
</dbReference>
<keyword evidence="3" id="KW-1185">Reference proteome</keyword>
<evidence type="ECO:0000313" key="3">
    <source>
        <dbReference type="Proteomes" id="UP001271007"/>
    </source>
</evidence>
<organism evidence="2 3">
    <name type="scientific">Extremus antarcticus</name>
    <dbReference type="NCBI Taxonomy" id="702011"/>
    <lineage>
        <taxon>Eukaryota</taxon>
        <taxon>Fungi</taxon>
        <taxon>Dikarya</taxon>
        <taxon>Ascomycota</taxon>
        <taxon>Pezizomycotina</taxon>
        <taxon>Dothideomycetes</taxon>
        <taxon>Dothideomycetidae</taxon>
        <taxon>Mycosphaerellales</taxon>
        <taxon>Extremaceae</taxon>
        <taxon>Extremus</taxon>
    </lineage>
</organism>
<feature type="region of interest" description="Disordered" evidence="1">
    <location>
        <begin position="130"/>
        <end position="184"/>
    </location>
</feature>
<comment type="caution">
    <text evidence="2">The sequence shown here is derived from an EMBL/GenBank/DDBJ whole genome shotgun (WGS) entry which is preliminary data.</text>
</comment>
<sequence>MLTRLQELDGQRPSCTRCQVLKTPCEYKAQEGESRWAALRRRKKDVEVDRDDLMELITYMQAAPEDDVLRIFHRIRANDFTDLLRLIRHTREDGHSIQRNLVSPQGMNVQQRLTSIHALLESFGQLPTQEPVQSGQAGVWQRAMSISSSASGASAESHPSNPTMGSTSGQASSSSQGAFRPSEG</sequence>
<feature type="compositionally biased region" description="Low complexity" evidence="1">
    <location>
        <begin position="143"/>
        <end position="178"/>
    </location>
</feature>
<evidence type="ECO:0000313" key="2">
    <source>
        <dbReference type="EMBL" id="KAK3046999.1"/>
    </source>
</evidence>
<evidence type="ECO:0008006" key="4">
    <source>
        <dbReference type="Google" id="ProtNLM"/>
    </source>
</evidence>
<reference evidence="2" key="1">
    <citation type="submission" date="2023-04" db="EMBL/GenBank/DDBJ databases">
        <title>Black Yeasts Isolated from many extreme environments.</title>
        <authorList>
            <person name="Coleine C."/>
            <person name="Stajich J.E."/>
            <person name="Selbmann L."/>
        </authorList>
    </citation>
    <scope>NUCLEOTIDE SEQUENCE</scope>
    <source>
        <strain evidence="2">CCFEE 5312</strain>
    </source>
</reference>
<dbReference type="AlphaFoldDB" id="A0AAJ0D6C6"/>
<accession>A0AAJ0D6C6</accession>
<name>A0AAJ0D6C6_9PEZI</name>
<evidence type="ECO:0000256" key="1">
    <source>
        <dbReference type="SAM" id="MobiDB-lite"/>
    </source>
</evidence>
<dbReference type="InterPro" id="IPR053187">
    <property type="entry name" value="Notoamide_regulator"/>
</dbReference>
<dbReference type="PANTHER" id="PTHR47256:SF1">
    <property type="entry name" value="ZN(II)2CYS6 TRANSCRIPTION FACTOR (EUROFUNG)"/>
    <property type="match status" value="1"/>
</dbReference>
<gene>
    <name evidence="2" type="ORF">LTR09_011568</name>
</gene>
<proteinExistence type="predicted"/>
<dbReference type="EMBL" id="JAWDJX010000071">
    <property type="protein sequence ID" value="KAK3046999.1"/>
    <property type="molecule type" value="Genomic_DNA"/>
</dbReference>